<protein>
    <submittedName>
        <fullName evidence="1">Uncharacterized protein</fullName>
    </submittedName>
</protein>
<accession>A0ACB9BUS2</accession>
<dbReference type="Proteomes" id="UP001056120">
    <property type="component" value="Linkage Group LG22"/>
</dbReference>
<sequence>MKIVETGEMMGRFRVFLEDTGEREVAPHLAAPLPFLTEQYGFTTTVTTVVSWRRRYDLSDVDEGTTTAATLLSWFMTVKKRRKKNRIWTALVDSGTKNCDGPKPISIVGSTTSIGTKVNLKDPNAHTIISMIEATQKICRDFGTLDKRITALENLQNGKAEASIRKLEMKLEKKKLESMDKIMNKLRIAQMKAKEMRIRMSTNEGPRTSLKVILESGELQFMFLFSIIASHYIVLVDGRDCASLCNFGNMNAILGTW</sequence>
<gene>
    <name evidence="1" type="ORF">L1987_65548</name>
</gene>
<evidence type="ECO:0000313" key="1">
    <source>
        <dbReference type="EMBL" id="KAI3725756.1"/>
    </source>
</evidence>
<comment type="caution">
    <text evidence="1">The sequence shown here is derived from an EMBL/GenBank/DDBJ whole genome shotgun (WGS) entry which is preliminary data.</text>
</comment>
<keyword evidence="2" id="KW-1185">Reference proteome</keyword>
<evidence type="ECO:0000313" key="2">
    <source>
        <dbReference type="Proteomes" id="UP001056120"/>
    </source>
</evidence>
<proteinExistence type="predicted"/>
<dbReference type="EMBL" id="CM042039">
    <property type="protein sequence ID" value="KAI3725756.1"/>
    <property type="molecule type" value="Genomic_DNA"/>
</dbReference>
<name>A0ACB9BUS2_9ASTR</name>
<reference evidence="1 2" key="2">
    <citation type="journal article" date="2022" name="Mol. Ecol. Resour.">
        <title>The genomes of chicory, endive, great burdock and yacon provide insights into Asteraceae paleo-polyploidization history and plant inulin production.</title>
        <authorList>
            <person name="Fan W."/>
            <person name="Wang S."/>
            <person name="Wang H."/>
            <person name="Wang A."/>
            <person name="Jiang F."/>
            <person name="Liu H."/>
            <person name="Zhao H."/>
            <person name="Xu D."/>
            <person name="Zhang Y."/>
        </authorList>
    </citation>
    <scope>NUCLEOTIDE SEQUENCE [LARGE SCALE GENOMIC DNA]</scope>
    <source>
        <strain evidence="2">cv. Yunnan</strain>
        <tissue evidence="1">Leaves</tissue>
    </source>
</reference>
<organism evidence="1 2">
    <name type="scientific">Smallanthus sonchifolius</name>
    <dbReference type="NCBI Taxonomy" id="185202"/>
    <lineage>
        <taxon>Eukaryota</taxon>
        <taxon>Viridiplantae</taxon>
        <taxon>Streptophyta</taxon>
        <taxon>Embryophyta</taxon>
        <taxon>Tracheophyta</taxon>
        <taxon>Spermatophyta</taxon>
        <taxon>Magnoliopsida</taxon>
        <taxon>eudicotyledons</taxon>
        <taxon>Gunneridae</taxon>
        <taxon>Pentapetalae</taxon>
        <taxon>asterids</taxon>
        <taxon>campanulids</taxon>
        <taxon>Asterales</taxon>
        <taxon>Asteraceae</taxon>
        <taxon>Asteroideae</taxon>
        <taxon>Heliantheae alliance</taxon>
        <taxon>Millerieae</taxon>
        <taxon>Smallanthus</taxon>
    </lineage>
</organism>
<reference evidence="2" key="1">
    <citation type="journal article" date="2022" name="Mol. Ecol. Resour.">
        <title>The genomes of chicory, endive, great burdock and yacon provide insights into Asteraceae palaeo-polyploidization history and plant inulin production.</title>
        <authorList>
            <person name="Fan W."/>
            <person name="Wang S."/>
            <person name="Wang H."/>
            <person name="Wang A."/>
            <person name="Jiang F."/>
            <person name="Liu H."/>
            <person name="Zhao H."/>
            <person name="Xu D."/>
            <person name="Zhang Y."/>
        </authorList>
    </citation>
    <scope>NUCLEOTIDE SEQUENCE [LARGE SCALE GENOMIC DNA]</scope>
    <source>
        <strain evidence="2">cv. Yunnan</strain>
    </source>
</reference>